<gene>
    <name evidence="1" type="ORF">AWN90_36560</name>
</gene>
<proteinExistence type="predicted"/>
<sequence>MTDKLKHIKEFFVANALDGFGSRRYIGFHDLESARKYIHNYAVPGLYAAIKSDDPDYDPQGAPTEAATNAATIAFTRHIGRDMEALERIDKYGDLYLMMCTPGQTGCFMDELHDALTADDPDWRTRG</sequence>
<evidence type="ECO:0000313" key="2">
    <source>
        <dbReference type="Proteomes" id="UP000076512"/>
    </source>
</evidence>
<dbReference type="RefSeq" id="WP_067592527.1">
    <property type="nucleotide sequence ID" value="NZ_JABMCZ010000001.1"/>
</dbReference>
<reference evidence="1 2" key="1">
    <citation type="submission" date="2016-04" db="EMBL/GenBank/DDBJ databases">
        <authorList>
            <person name="Evans L.H."/>
            <person name="Alamgir A."/>
            <person name="Owens N."/>
            <person name="Weber N.D."/>
            <person name="Virtaneva K."/>
            <person name="Barbian K."/>
            <person name="Babar A."/>
            <person name="Rosenke K."/>
        </authorList>
    </citation>
    <scope>NUCLEOTIDE SEQUENCE [LARGE SCALE GENOMIC DNA]</scope>
    <source>
        <strain evidence="1 2">IFM 0406</strain>
    </source>
</reference>
<dbReference type="OrthoDB" id="4567370at2"/>
<dbReference type="Proteomes" id="UP000076512">
    <property type="component" value="Unassembled WGS sequence"/>
</dbReference>
<keyword evidence="2" id="KW-1185">Reference proteome</keyword>
<protein>
    <submittedName>
        <fullName evidence="1">Uncharacterized protein</fullName>
    </submittedName>
</protein>
<dbReference type="STRING" id="455432.AWN90_36560"/>
<evidence type="ECO:0000313" key="1">
    <source>
        <dbReference type="EMBL" id="KZM72192.1"/>
    </source>
</evidence>
<comment type="caution">
    <text evidence="1">The sequence shown here is derived from an EMBL/GenBank/DDBJ whole genome shotgun (WGS) entry which is preliminary data.</text>
</comment>
<name>A0A164LAI5_9NOCA</name>
<dbReference type="EMBL" id="LWGR01000009">
    <property type="protein sequence ID" value="KZM72192.1"/>
    <property type="molecule type" value="Genomic_DNA"/>
</dbReference>
<organism evidence="1 2">
    <name type="scientific">Nocardia terpenica</name>
    <dbReference type="NCBI Taxonomy" id="455432"/>
    <lineage>
        <taxon>Bacteria</taxon>
        <taxon>Bacillati</taxon>
        <taxon>Actinomycetota</taxon>
        <taxon>Actinomycetes</taxon>
        <taxon>Mycobacteriales</taxon>
        <taxon>Nocardiaceae</taxon>
        <taxon>Nocardia</taxon>
    </lineage>
</organism>
<dbReference type="AlphaFoldDB" id="A0A164LAI5"/>
<accession>A0A164LAI5</accession>